<dbReference type="PANTHER" id="PTHR38590">
    <property type="entry name" value="BLL0828 PROTEIN"/>
    <property type="match status" value="1"/>
</dbReference>
<dbReference type="SUPFAM" id="SSF52980">
    <property type="entry name" value="Restriction endonuclease-like"/>
    <property type="match status" value="1"/>
</dbReference>
<reference evidence="2" key="1">
    <citation type="submission" date="2020-12" db="EMBL/GenBank/DDBJ databases">
        <title>Ramlibacter sp. nov., isolated from a freshwater alga, Cryptomonas.</title>
        <authorList>
            <person name="Kim H.M."/>
            <person name="Jeon C.O."/>
        </authorList>
    </citation>
    <scope>NUCLEOTIDE SEQUENCE</scope>
    <source>
        <strain evidence="2">CrO1</strain>
    </source>
</reference>
<feature type="domain" description="DUF559" evidence="1">
    <location>
        <begin position="2"/>
        <end position="61"/>
    </location>
</feature>
<organism evidence="2 3">
    <name type="scientific">Ramlibacter algicola</name>
    <dbReference type="NCBI Taxonomy" id="2795217"/>
    <lineage>
        <taxon>Bacteria</taxon>
        <taxon>Pseudomonadati</taxon>
        <taxon>Pseudomonadota</taxon>
        <taxon>Betaproteobacteria</taxon>
        <taxon>Burkholderiales</taxon>
        <taxon>Comamonadaceae</taxon>
        <taxon>Ramlibacter</taxon>
    </lineage>
</organism>
<dbReference type="PANTHER" id="PTHR38590:SF1">
    <property type="entry name" value="BLL0828 PROTEIN"/>
    <property type="match status" value="1"/>
</dbReference>
<protein>
    <submittedName>
        <fullName evidence="2">DUF559 domain-containing protein</fullName>
    </submittedName>
</protein>
<evidence type="ECO:0000313" key="2">
    <source>
        <dbReference type="EMBL" id="MBK0394536.1"/>
    </source>
</evidence>
<evidence type="ECO:0000313" key="3">
    <source>
        <dbReference type="Proteomes" id="UP000617041"/>
    </source>
</evidence>
<gene>
    <name evidence="2" type="ORF">I8E28_18170</name>
</gene>
<sequence>MESWKFRRQHPIGPFFADFACVEPGLGIELDGGQHAEAEAQDARRQRFMQEEGFRTLRFWTTTC</sequence>
<keyword evidence="3" id="KW-1185">Reference proteome</keyword>
<dbReference type="EMBL" id="JAEDAO010000001">
    <property type="protein sequence ID" value="MBK0394536.1"/>
    <property type="molecule type" value="Genomic_DNA"/>
</dbReference>
<dbReference type="InterPro" id="IPR007569">
    <property type="entry name" value="DUF559"/>
</dbReference>
<dbReference type="RefSeq" id="WP_200789622.1">
    <property type="nucleotide sequence ID" value="NZ_JAEDAO010000001.1"/>
</dbReference>
<comment type="caution">
    <text evidence="2">The sequence shown here is derived from an EMBL/GenBank/DDBJ whole genome shotgun (WGS) entry which is preliminary data.</text>
</comment>
<dbReference type="Pfam" id="PF04480">
    <property type="entry name" value="DUF559"/>
    <property type="match status" value="1"/>
</dbReference>
<dbReference type="Gene3D" id="3.40.960.10">
    <property type="entry name" value="VSR Endonuclease"/>
    <property type="match status" value="1"/>
</dbReference>
<evidence type="ECO:0000259" key="1">
    <source>
        <dbReference type="Pfam" id="PF04480"/>
    </source>
</evidence>
<dbReference type="InterPro" id="IPR047216">
    <property type="entry name" value="Endonuclease_DUF559_bact"/>
</dbReference>
<proteinExistence type="predicted"/>
<dbReference type="AlphaFoldDB" id="A0A934Q4M8"/>
<dbReference type="Proteomes" id="UP000617041">
    <property type="component" value="Unassembled WGS sequence"/>
</dbReference>
<accession>A0A934Q4M8</accession>
<name>A0A934Q4M8_9BURK</name>
<dbReference type="InterPro" id="IPR011335">
    <property type="entry name" value="Restrct_endonuc-II-like"/>
</dbReference>